<name>A0A0C3P9L0_PISTI</name>
<dbReference type="InParanoid" id="A0A0C3P9L0"/>
<dbReference type="Proteomes" id="UP000054217">
    <property type="component" value="Unassembled WGS sequence"/>
</dbReference>
<dbReference type="HOGENOM" id="CLU_2942788_0_0_1"/>
<dbReference type="EMBL" id="KN831952">
    <property type="protein sequence ID" value="KIO10235.1"/>
    <property type="molecule type" value="Genomic_DNA"/>
</dbReference>
<accession>A0A0C3P9L0</accession>
<reference evidence="1 2" key="1">
    <citation type="submission" date="2014-04" db="EMBL/GenBank/DDBJ databases">
        <authorList>
            <consortium name="DOE Joint Genome Institute"/>
            <person name="Kuo A."/>
            <person name="Kohler A."/>
            <person name="Costa M.D."/>
            <person name="Nagy L.G."/>
            <person name="Floudas D."/>
            <person name="Copeland A."/>
            <person name="Barry K.W."/>
            <person name="Cichocki N."/>
            <person name="Veneault-Fourrey C."/>
            <person name="LaButti K."/>
            <person name="Lindquist E.A."/>
            <person name="Lipzen A."/>
            <person name="Lundell T."/>
            <person name="Morin E."/>
            <person name="Murat C."/>
            <person name="Sun H."/>
            <person name="Tunlid A."/>
            <person name="Henrissat B."/>
            <person name="Grigoriev I.V."/>
            <person name="Hibbett D.S."/>
            <person name="Martin F."/>
            <person name="Nordberg H.P."/>
            <person name="Cantor M.N."/>
            <person name="Hua S.X."/>
        </authorList>
    </citation>
    <scope>NUCLEOTIDE SEQUENCE [LARGE SCALE GENOMIC DNA]</scope>
    <source>
        <strain evidence="1 2">Marx 270</strain>
    </source>
</reference>
<protein>
    <submittedName>
        <fullName evidence="1">Uncharacterized protein</fullName>
    </submittedName>
</protein>
<proteinExistence type="predicted"/>
<gene>
    <name evidence="1" type="ORF">M404DRAFT_995428</name>
</gene>
<keyword evidence="2" id="KW-1185">Reference proteome</keyword>
<reference evidence="2" key="2">
    <citation type="submission" date="2015-01" db="EMBL/GenBank/DDBJ databases">
        <title>Evolutionary Origins and Diversification of the Mycorrhizal Mutualists.</title>
        <authorList>
            <consortium name="DOE Joint Genome Institute"/>
            <consortium name="Mycorrhizal Genomics Consortium"/>
            <person name="Kohler A."/>
            <person name="Kuo A."/>
            <person name="Nagy L.G."/>
            <person name="Floudas D."/>
            <person name="Copeland A."/>
            <person name="Barry K.W."/>
            <person name="Cichocki N."/>
            <person name="Veneault-Fourrey C."/>
            <person name="LaButti K."/>
            <person name="Lindquist E.A."/>
            <person name="Lipzen A."/>
            <person name="Lundell T."/>
            <person name="Morin E."/>
            <person name="Murat C."/>
            <person name="Riley R."/>
            <person name="Ohm R."/>
            <person name="Sun H."/>
            <person name="Tunlid A."/>
            <person name="Henrissat B."/>
            <person name="Grigoriev I.V."/>
            <person name="Hibbett D.S."/>
            <person name="Martin F."/>
        </authorList>
    </citation>
    <scope>NUCLEOTIDE SEQUENCE [LARGE SCALE GENOMIC DNA]</scope>
    <source>
        <strain evidence="2">Marx 270</strain>
    </source>
</reference>
<evidence type="ECO:0000313" key="2">
    <source>
        <dbReference type="Proteomes" id="UP000054217"/>
    </source>
</evidence>
<evidence type="ECO:0000313" key="1">
    <source>
        <dbReference type="EMBL" id="KIO10235.1"/>
    </source>
</evidence>
<dbReference type="AlphaFoldDB" id="A0A0C3P9L0"/>
<sequence>MSANPFDSSTNCTSQIALLSENRRSAVTPRHLPVQVKQTQTNWNGWESDLGVLGTVQLCR</sequence>
<organism evidence="1 2">
    <name type="scientific">Pisolithus tinctorius Marx 270</name>
    <dbReference type="NCBI Taxonomy" id="870435"/>
    <lineage>
        <taxon>Eukaryota</taxon>
        <taxon>Fungi</taxon>
        <taxon>Dikarya</taxon>
        <taxon>Basidiomycota</taxon>
        <taxon>Agaricomycotina</taxon>
        <taxon>Agaricomycetes</taxon>
        <taxon>Agaricomycetidae</taxon>
        <taxon>Boletales</taxon>
        <taxon>Sclerodermatineae</taxon>
        <taxon>Pisolithaceae</taxon>
        <taxon>Pisolithus</taxon>
    </lineage>
</organism>